<evidence type="ECO:0000313" key="1">
    <source>
        <dbReference type="EMBL" id="KAK2961764.1"/>
    </source>
</evidence>
<gene>
    <name evidence="1" type="ORF">BLNAU_3201</name>
</gene>
<sequence length="188" mass="20543">MKSRCFFKSTATHVTSAALEESSVEMDEVNWEDFEERKCVVSLTGRSPFAFPSDGGIELRRCGFGHFCLSVKCNPPNKACLWISSTGSTLLHSQATFKLCSSAFSNAFISATRVSIHETCFVECVSTAGKGGGCTARDQVTENVVLLSCQSRSTPTSVLVSLSFDSDLRKVVDADERQKDETRRGFIV</sequence>
<accession>A0ABQ9YDF5</accession>
<protein>
    <submittedName>
        <fullName evidence="1">Uncharacterized protein</fullName>
    </submittedName>
</protein>
<comment type="caution">
    <text evidence="1">The sequence shown here is derived from an EMBL/GenBank/DDBJ whole genome shotgun (WGS) entry which is preliminary data.</text>
</comment>
<name>A0ABQ9YDF5_9EUKA</name>
<dbReference type="Proteomes" id="UP001281761">
    <property type="component" value="Unassembled WGS sequence"/>
</dbReference>
<proteinExistence type="predicted"/>
<evidence type="ECO:0000313" key="2">
    <source>
        <dbReference type="Proteomes" id="UP001281761"/>
    </source>
</evidence>
<organism evidence="1 2">
    <name type="scientific">Blattamonas nauphoetae</name>
    <dbReference type="NCBI Taxonomy" id="2049346"/>
    <lineage>
        <taxon>Eukaryota</taxon>
        <taxon>Metamonada</taxon>
        <taxon>Preaxostyla</taxon>
        <taxon>Oxymonadida</taxon>
        <taxon>Blattamonas</taxon>
    </lineage>
</organism>
<dbReference type="EMBL" id="JARBJD010000014">
    <property type="protein sequence ID" value="KAK2961764.1"/>
    <property type="molecule type" value="Genomic_DNA"/>
</dbReference>
<keyword evidence="2" id="KW-1185">Reference proteome</keyword>
<reference evidence="1 2" key="1">
    <citation type="journal article" date="2022" name="bioRxiv">
        <title>Genomics of Preaxostyla Flagellates Illuminates Evolutionary Transitions and the Path Towards Mitochondrial Loss.</title>
        <authorList>
            <person name="Novak L.V.F."/>
            <person name="Treitli S.C."/>
            <person name="Pyrih J."/>
            <person name="Halakuc P."/>
            <person name="Pipaliya S.V."/>
            <person name="Vacek V."/>
            <person name="Brzon O."/>
            <person name="Soukal P."/>
            <person name="Eme L."/>
            <person name="Dacks J.B."/>
            <person name="Karnkowska A."/>
            <person name="Elias M."/>
            <person name="Hampl V."/>
        </authorList>
    </citation>
    <scope>NUCLEOTIDE SEQUENCE [LARGE SCALE GENOMIC DNA]</scope>
    <source>
        <strain evidence="1">NAU3</strain>
        <tissue evidence="1">Gut</tissue>
    </source>
</reference>